<accession>A0A1G6S5Y4</accession>
<dbReference type="EMBL" id="FMZP01000013">
    <property type="protein sequence ID" value="SDD11575.1"/>
    <property type="molecule type" value="Genomic_DNA"/>
</dbReference>
<sequence>MRTTRSVALLVTLAIIGLTVAPVTSGVVAGTFTAADTDETQSASTNASVGTMMQASAADTSNAIETELFETAYERTDTESKATLVSDRAAELEEKVATLEAEREQLNANREQLSQGAYQSQLSRLTVQLAALERSIERTERRAAEVGVAEDRLVDLQRDVAAVRQNTAKQARPGVAAVAQGIASNAPSDVPTGPPSERGPDTEQSPAGGLDDKPSKASPAEQPSEGNSATQPSESSSADRQSEGNSGNQQSEGGSADQPSESNSGNQPSESDSTDQSPGRPTETPTSPSTDKSNGGGTSPTESGGSRGAADN</sequence>
<reference evidence="4" key="2">
    <citation type="submission" date="2016-10" db="EMBL/GenBank/DDBJ databases">
        <authorList>
            <person name="de Groot N.N."/>
        </authorList>
    </citation>
    <scope>NUCLEOTIDE SEQUENCE [LARGE SCALE GENOMIC DNA]</scope>
    <source>
        <strain evidence="4">CDM_6</strain>
    </source>
</reference>
<evidence type="ECO:0000313" key="5">
    <source>
        <dbReference type="Proteomes" id="UP000199320"/>
    </source>
</evidence>
<feature type="compositionally biased region" description="Low complexity" evidence="2">
    <location>
        <begin position="243"/>
        <end position="255"/>
    </location>
</feature>
<feature type="compositionally biased region" description="Polar residues" evidence="2">
    <location>
        <begin position="224"/>
        <end position="239"/>
    </location>
</feature>
<evidence type="ECO:0000313" key="6">
    <source>
        <dbReference type="Proteomes" id="UP000324021"/>
    </source>
</evidence>
<dbReference type="RefSeq" id="WP_092934020.1">
    <property type="nucleotide sequence ID" value="NZ_FMZP01000013.1"/>
</dbReference>
<organism evidence="3 6">
    <name type="scientific">Natrinema hispanicum</name>
    <dbReference type="NCBI Taxonomy" id="392421"/>
    <lineage>
        <taxon>Archaea</taxon>
        <taxon>Methanobacteriati</taxon>
        <taxon>Methanobacteriota</taxon>
        <taxon>Stenosarchaea group</taxon>
        <taxon>Halobacteria</taxon>
        <taxon>Halobacteriales</taxon>
        <taxon>Natrialbaceae</taxon>
        <taxon>Natrinema</taxon>
    </lineage>
</organism>
<dbReference type="STRING" id="392421.SAMN04488694_11577"/>
<feature type="coiled-coil region" evidence="1">
    <location>
        <begin position="82"/>
        <end position="166"/>
    </location>
</feature>
<dbReference type="EMBL" id="FOIC01000015">
    <property type="protein sequence ID" value="SET88584.1"/>
    <property type="molecule type" value="Genomic_DNA"/>
</dbReference>
<keyword evidence="1" id="KW-0175">Coiled coil</keyword>
<keyword evidence="5" id="KW-1185">Reference proteome</keyword>
<reference evidence="5 6" key="1">
    <citation type="submission" date="2016-10" db="EMBL/GenBank/DDBJ databases">
        <authorList>
            <person name="Varghese N."/>
            <person name="Submissions S."/>
        </authorList>
    </citation>
    <scope>NUCLEOTIDE SEQUENCE [LARGE SCALE GENOMIC DNA]</scope>
    <source>
        <strain evidence="3 6">CDM_1</strain>
        <strain evidence="5">CDM_6</strain>
    </source>
</reference>
<evidence type="ECO:0000313" key="3">
    <source>
        <dbReference type="EMBL" id="SDD11575.1"/>
    </source>
</evidence>
<evidence type="ECO:0000313" key="4">
    <source>
        <dbReference type="EMBL" id="SET88584.1"/>
    </source>
</evidence>
<name>A0A1G6S5Y4_9EURY</name>
<dbReference type="Proteomes" id="UP000199320">
    <property type="component" value="Unassembled WGS sequence"/>
</dbReference>
<dbReference type="AlphaFoldDB" id="A0A1G6S5Y4"/>
<evidence type="ECO:0000256" key="1">
    <source>
        <dbReference type="SAM" id="Coils"/>
    </source>
</evidence>
<feature type="region of interest" description="Disordered" evidence="2">
    <location>
        <begin position="183"/>
        <end position="312"/>
    </location>
</feature>
<evidence type="ECO:0000256" key="2">
    <source>
        <dbReference type="SAM" id="MobiDB-lite"/>
    </source>
</evidence>
<proteinExistence type="predicted"/>
<protein>
    <submittedName>
        <fullName evidence="3">Uncharacterized protein</fullName>
    </submittedName>
</protein>
<gene>
    <name evidence="4" type="ORF">SAMN04488694_11577</name>
    <name evidence="3" type="ORF">SAMN05192552_101316</name>
</gene>
<feature type="compositionally biased region" description="Polar residues" evidence="2">
    <location>
        <begin position="257"/>
        <end position="292"/>
    </location>
</feature>
<dbReference type="OrthoDB" id="170871at2157"/>
<dbReference type="Proteomes" id="UP000324021">
    <property type="component" value="Unassembled WGS sequence"/>
</dbReference>